<feature type="compositionally biased region" description="Basic and acidic residues" evidence="1">
    <location>
        <begin position="9"/>
        <end position="23"/>
    </location>
</feature>
<proteinExistence type="predicted"/>
<dbReference type="EMBL" id="MVDD01000013">
    <property type="protein sequence ID" value="PKQ61549.1"/>
    <property type="molecule type" value="Genomic_DNA"/>
</dbReference>
<dbReference type="Proteomes" id="UP000233535">
    <property type="component" value="Unassembled WGS sequence"/>
</dbReference>
<accession>A0A2N3HU31</accession>
<evidence type="ECO:0000256" key="1">
    <source>
        <dbReference type="SAM" id="MobiDB-lite"/>
    </source>
</evidence>
<keyword evidence="3" id="KW-1185">Reference proteome</keyword>
<name>A0A2N3HU31_9BACT</name>
<feature type="region of interest" description="Disordered" evidence="1">
    <location>
        <begin position="1"/>
        <end position="23"/>
    </location>
</feature>
<evidence type="ECO:0000313" key="2">
    <source>
        <dbReference type="EMBL" id="PKQ61549.1"/>
    </source>
</evidence>
<protein>
    <submittedName>
        <fullName evidence="2">Uncharacterized protein</fullName>
    </submittedName>
</protein>
<sequence length="75" mass="8683">MRRKVKGERKKEKGESQKKMFSHKDSQENNCSCKFVICRFRGQGFVIPTRAISKPKLKIPFSITPDYKSGTAYLI</sequence>
<dbReference type="AlphaFoldDB" id="A0A2N3HU31"/>
<organism evidence="2 3">
    <name type="scientific">Labilibaculum filiforme</name>
    <dbReference type="NCBI Taxonomy" id="1940526"/>
    <lineage>
        <taxon>Bacteria</taxon>
        <taxon>Pseudomonadati</taxon>
        <taxon>Bacteroidota</taxon>
        <taxon>Bacteroidia</taxon>
        <taxon>Marinilabiliales</taxon>
        <taxon>Marinifilaceae</taxon>
        <taxon>Labilibaculum</taxon>
    </lineage>
</organism>
<comment type="caution">
    <text evidence="2">The sequence shown here is derived from an EMBL/GenBank/DDBJ whole genome shotgun (WGS) entry which is preliminary data.</text>
</comment>
<reference evidence="2 3" key="1">
    <citation type="journal article" date="2017" name="Front. Microbiol.">
        <title>Labilibaculum manganireducens gen. nov., sp. nov. and Labilibaculum filiforme sp. nov., Novel Bacteroidetes Isolated from Subsurface Sediments of the Baltic Sea.</title>
        <authorList>
            <person name="Vandieken V."/>
            <person name="Marshall I.P."/>
            <person name="Niemann H."/>
            <person name="Engelen B."/>
            <person name="Cypionka H."/>
        </authorList>
    </citation>
    <scope>NUCLEOTIDE SEQUENCE [LARGE SCALE GENOMIC DNA]</scope>
    <source>
        <strain evidence="2 3">59.16B</strain>
    </source>
</reference>
<evidence type="ECO:0000313" key="3">
    <source>
        <dbReference type="Proteomes" id="UP000233535"/>
    </source>
</evidence>
<gene>
    <name evidence="2" type="ORF">BZG02_15270</name>
</gene>